<gene>
    <name evidence="14" type="ORF">AAFF_G00261530</name>
</gene>
<evidence type="ECO:0000256" key="5">
    <source>
        <dbReference type="ARBA" id="ARBA00022771"/>
    </source>
</evidence>
<dbReference type="PANTHER" id="PTHR24394:SF44">
    <property type="entry name" value="ZINC FINGER PROTEIN 271-LIKE"/>
    <property type="match status" value="1"/>
</dbReference>
<dbReference type="PROSITE" id="PS50157">
    <property type="entry name" value="ZINC_FINGER_C2H2_2"/>
    <property type="match status" value="7"/>
</dbReference>
<dbReference type="InterPro" id="IPR013087">
    <property type="entry name" value="Znf_C2H2_type"/>
</dbReference>
<dbReference type="InterPro" id="IPR036236">
    <property type="entry name" value="Znf_C2H2_sf"/>
</dbReference>
<evidence type="ECO:0000313" key="15">
    <source>
        <dbReference type="Proteomes" id="UP001221898"/>
    </source>
</evidence>
<dbReference type="SMART" id="SM00355">
    <property type="entry name" value="ZnF_C2H2"/>
    <property type="match status" value="7"/>
</dbReference>
<feature type="region of interest" description="Disordered" evidence="12">
    <location>
        <begin position="294"/>
        <end position="385"/>
    </location>
</feature>
<evidence type="ECO:0000256" key="12">
    <source>
        <dbReference type="SAM" id="MobiDB-lite"/>
    </source>
</evidence>
<evidence type="ECO:0000256" key="1">
    <source>
        <dbReference type="ARBA" id="ARBA00004123"/>
    </source>
</evidence>
<feature type="domain" description="C2H2-type" evidence="13">
    <location>
        <begin position="852"/>
        <end position="880"/>
    </location>
</feature>
<evidence type="ECO:0000313" key="14">
    <source>
        <dbReference type="EMBL" id="KAJ8377304.1"/>
    </source>
</evidence>
<dbReference type="GO" id="GO:0000981">
    <property type="term" value="F:DNA-binding transcription factor activity, RNA polymerase II-specific"/>
    <property type="evidence" value="ECO:0007669"/>
    <property type="project" value="TreeGrafter"/>
</dbReference>
<dbReference type="GO" id="GO:0005634">
    <property type="term" value="C:nucleus"/>
    <property type="evidence" value="ECO:0007669"/>
    <property type="project" value="UniProtKB-SubCell"/>
</dbReference>
<feature type="region of interest" description="Disordered" evidence="12">
    <location>
        <begin position="615"/>
        <end position="651"/>
    </location>
</feature>
<dbReference type="Pfam" id="PF00096">
    <property type="entry name" value="zf-C2H2"/>
    <property type="match status" value="7"/>
</dbReference>
<keyword evidence="7" id="KW-0805">Transcription regulation</keyword>
<sequence>MSIRGGVREFGTSVRTASNARVPHRGQETRGWRGDVNIEPFLLKTETSASELTLASCIDRCQAQQPQQASDCVIGKRHVLKLEFGHSLASSFHAQLASVMESLLTAAVREISSIFEGSLSASRGEIARGREEALLLRRQLEALEGRLQEANAVGGTGAGLTSDPGGTGAGLTSDPASFALSPDDGPGAPVLLPDLFTHGEGRGQASRVKEDVEVTELESVTFSQEGAEISIVVKEESLEQDLRGLEALGPRGALPGAGAVKGEGAGLAAAPRMRPAPPQNPELLVGLLTAKPRSEHRNGFRPVGGGQGRGPGGSLGNGPHPASLAAAGGVTRSGFPPVAPDDRAGDPEVTAVTGPSLYPPVPPQGALSGPAPPQPRAPGPAGDKPYPCPRCSKAFVSPSHLSVHTRVHTGERPYRCAQCGKSFAHNGNLRAHQRQVHLGRRPYPCPECGKRFSKRGNLRTHLQQVHLGAGLTSDPGGTGAGLTSDPASFALSPDLAAGPVMADPLLEGHLLPKGDSGPQEGGGMPLRPQEGGGMPLRVKEELEVTELQFVSFTQDGVHIKEESMEENLESLPVEGRSLEGRGLQGRSLEGCGLQGRSLDGRSLEEASRLVPGFIAHLPSSGRQPEVDSEARPSGGAAGDRVGECPAPPPPRLGRGDLGLDCGDLGLGCGVAGGPLGLGVEGLRVGLSESPPLPDHAREVSARETKLLCAGREGGDGAWTPAGQRDARFPRSSHSGPAAQRCPLSASAVAMGTLKQHLGAHLARERPYVCPYCGKAFFYPSQQRRHLLRHTGQRQHPCPQCDRSFVTASELSVHARVHTGERPYRCAQCGRSFNRNGNLRAHTRDVHQRKRPYACAECGKTFSQKGNLRTHQRRLHRAQRGERH</sequence>
<evidence type="ECO:0000256" key="6">
    <source>
        <dbReference type="ARBA" id="ARBA00022833"/>
    </source>
</evidence>
<evidence type="ECO:0000256" key="7">
    <source>
        <dbReference type="ARBA" id="ARBA00023015"/>
    </source>
</evidence>
<feature type="domain" description="C2H2-type" evidence="13">
    <location>
        <begin position="386"/>
        <end position="413"/>
    </location>
</feature>
<keyword evidence="11" id="KW-0175">Coiled coil</keyword>
<dbReference type="FunFam" id="3.30.160.60:FF:000012">
    <property type="entry name" value="RB-associated KRAB zinc finger protein-like"/>
    <property type="match status" value="1"/>
</dbReference>
<dbReference type="FunFam" id="3.30.160.60:FF:001397">
    <property type="entry name" value="Datilografo, isoform A"/>
    <property type="match status" value="1"/>
</dbReference>
<evidence type="ECO:0000256" key="3">
    <source>
        <dbReference type="ARBA" id="ARBA00022723"/>
    </source>
</evidence>
<evidence type="ECO:0000256" key="10">
    <source>
        <dbReference type="PROSITE-ProRule" id="PRU00042"/>
    </source>
</evidence>
<name>A0AAD7RBR5_9TELE</name>
<feature type="domain" description="C2H2-type" evidence="13">
    <location>
        <begin position="795"/>
        <end position="822"/>
    </location>
</feature>
<keyword evidence="15" id="KW-1185">Reference proteome</keyword>
<evidence type="ECO:0000256" key="4">
    <source>
        <dbReference type="ARBA" id="ARBA00022737"/>
    </source>
</evidence>
<evidence type="ECO:0000259" key="13">
    <source>
        <dbReference type="PROSITE" id="PS50157"/>
    </source>
</evidence>
<dbReference type="FunFam" id="3.30.160.60:FF:000446">
    <property type="entry name" value="Zinc finger protein"/>
    <property type="match status" value="1"/>
</dbReference>
<dbReference type="EMBL" id="JAINUG010000358">
    <property type="protein sequence ID" value="KAJ8377304.1"/>
    <property type="molecule type" value="Genomic_DNA"/>
</dbReference>
<feature type="coiled-coil region" evidence="11">
    <location>
        <begin position="126"/>
        <end position="153"/>
    </location>
</feature>
<dbReference type="FunFam" id="3.30.160.60:FF:000358">
    <property type="entry name" value="zinc finger protein 24"/>
    <property type="match status" value="1"/>
</dbReference>
<feature type="domain" description="C2H2-type" evidence="13">
    <location>
        <begin position="823"/>
        <end position="851"/>
    </location>
</feature>
<protein>
    <recommendedName>
        <fullName evidence="13">C2H2-type domain-containing protein</fullName>
    </recommendedName>
</protein>
<dbReference type="Proteomes" id="UP001221898">
    <property type="component" value="Unassembled WGS sequence"/>
</dbReference>
<dbReference type="PANTHER" id="PTHR24394">
    <property type="entry name" value="ZINC FINGER PROTEIN"/>
    <property type="match status" value="1"/>
</dbReference>
<keyword evidence="8" id="KW-0804">Transcription</keyword>
<dbReference type="FunFam" id="3.30.160.60:FF:001498">
    <property type="entry name" value="Zinc finger protein 404"/>
    <property type="match status" value="1"/>
</dbReference>
<keyword evidence="3" id="KW-0479">Metal-binding</keyword>
<keyword evidence="9" id="KW-0539">Nucleus</keyword>
<reference evidence="14" key="1">
    <citation type="journal article" date="2023" name="Science">
        <title>Genome structures resolve the early diversification of teleost fishes.</title>
        <authorList>
            <person name="Parey E."/>
            <person name="Louis A."/>
            <person name="Montfort J."/>
            <person name="Bouchez O."/>
            <person name="Roques C."/>
            <person name="Iampietro C."/>
            <person name="Lluch J."/>
            <person name="Castinel A."/>
            <person name="Donnadieu C."/>
            <person name="Desvignes T."/>
            <person name="Floi Bucao C."/>
            <person name="Jouanno E."/>
            <person name="Wen M."/>
            <person name="Mejri S."/>
            <person name="Dirks R."/>
            <person name="Jansen H."/>
            <person name="Henkel C."/>
            <person name="Chen W.J."/>
            <person name="Zahm M."/>
            <person name="Cabau C."/>
            <person name="Klopp C."/>
            <person name="Thompson A.W."/>
            <person name="Robinson-Rechavi M."/>
            <person name="Braasch I."/>
            <person name="Lecointre G."/>
            <person name="Bobe J."/>
            <person name="Postlethwait J.H."/>
            <person name="Berthelot C."/>
            <person name="Roest Crollius H."/>
            <person name="Guiguen Y."/>
        </authorList>
    </citation>
    <scope>NUCLEOTIDE SEQUENCE</scope>
    <source>
        <strain evidence="14">NC1722</strain>
    </source>
</reference>
<dbReference type="PROSITE" id="PS00028">
    <property type="entry name" value="ZINC_FINGER_C2H2_1"/>
    <property type="match status" value="7"/>
</dbReference>
<evidence type="ECO:0000256" key="2">
    <source>
        <dbReference type="ARBA" id="ARBA00006991"/>
    </source>
</evidence>
<keyword evidence="5 10" id="KW-0863">Zinc-finger</keyword>
<proteinExistence type="inferred from homology"/>
<feature type="region of interest" description="Disordered" evidence="12">
    <location>
        <begin position="512"/>
        <end position="532"/>
    </location>
</feature>
<dbReference type="AlphaFoldDB" id="A0AAD7RBR5"/>
<evidence type="ECO:0000256" key="9">
    <source>
        <dbReference type="ARBA" id="ARBA00023242"/>
    </source>
</evidence>
<comment type="subcellular location">
    <subcellularLocation>
        <location evidence="1">Nucleus</location>
    </subcellularLocation>
</comment>
<organism evidence="14 15">
    <name type="scientific">Aldrovandia affinis</name>
    <dbReference type="NCBI Taxonomy" id="143900"/>
    <lineage>
        <taxon>Eukaryota</taxon>
        <taxon>Metazoa</taxon>
        <taxon>Chordata</taxon>
        <taxon>Craniata</taxon>
        <taxon>Vertebrata</taxon>
        <taxon>Euteleostomi</taxon>
        <taxon>Actinopterygii</taxon>
        <taxon>Neopterygii</taxon>
        <taxon>Teleostei</taxon>
        <taxon>Notacanthiformes</taxon>
        <taxon>Halosauridae</taxon>
        <taxon>Aldrovandia</taxon>
    </lineage>
</organism>
<accession>A0AAD7RBR5</accession>
<feature type="compositionally biased region" description="Gly residues" evidence="12">
    <location>
        <begin position="519"/>
        <end position="532"/>
    </location>
</feature>
<evidence type="ECO:0000256" key="11">
    <source>
        <dbReference type="SAM" id="Coils"/>
    </source>
</evidence>
<comment type="caution">
    <text evidence="14">The sequence shown here is derived from an EMBL/GenBank/DDBJ whole genome shotgun (WGS) entry which is preliminary data.</text>
</comment>
<feature type="domain" description="C2H2-type" evidence="13">
    <location>
        <begin position="767"/>
        <end position="794"/>
    </location>
</feature>
<dbReference type="Gene3D" id="3.30.160.60">
    <property type="entry name" value="Classic Zinc Finger"/>
    <property type="match status" value="7"/>
</dbReference>
<comment type="similarity">
    <text evidence="2">Belongs to the krueppel C2H2-type zinc-finger protein family.</text>
</comment>
<dbReference type="FunFam" id="3.30.160.60:FF:000193">
    <property type="entry name" value="Zinc finger protein 300"/>
    <property type="match status" value="1"/>
</dbReference>
<dbReference type="GO" id="GO:0008270">
    <property type="term" value="F:zinc ion binding"/>
    <property type="evidence" value="ECO:0007669"/>
    <property type="project" value="UniProtKB-KW"/>
</dbReference>
<feature type="compositionally biased region" description="Gly residues" evidence="12">
    <location>
        <begin position="302"/>
        <end position="316"/>
    </location>
</feature>
<evidence type="ECO:0000256" key="8">
    <source>
        <dbReference type="ARBA" id="ARBA00023163"/>
    </source>
</evidence>
<dbReference type="SUPFAM" id="SSF57667">
    <property type="entry name" value="beta-beta-alpha zinc fingers"/>
    <property type="match status" value="4"/>
</dbReference>
<keyword evidence="4" id="KW-0677">Repeat</keyword>
<dbReference type="FunFam" id="3.30.160.60:FF:000196">
    <property type="entry name" value="Zinc finger protein 1026"/>
    <property type="match status" value="1"/>
</dbReference>
<feature type="domain" description="C2H2-type" evidence="13">
    <location>
        <begin position="414"/>
        <end position="442"/>
    </location>
</feature>
<keyword evidence="6" id="KW-0862">Zinc</keyword>
<feature type="domain" description="C2H2-type" evidence="13">
    <location>
        <begin position="443"/>
        <end position="471"/>
    </location>
</feature>